<evidence type="ECO:0000256" key="6">
    <source>
        <dbReference type="SAM" id="Phobius"/>
    </source>
</evidence>
<keyword evidence="5" id="KW-0676">Redox-active center</keyword>
<evidence type="ECO:0000259" key="7">
    <source>
        <dbReference type="PROSITE" id="PS51352"/>
    </source>
</evidence>
<feature type="domain" description="Thioredoxin" evidence="7">
    <location>
        <begin position="65"/>
        <end position="202"/>
    </location>
</feature>
<dbReference type="GO" id="GO:0017004">
    <property type="term" value="P:cytochrome complex assembly"/>
    <property type="evidence" value="ECO:0007669"/>
    <property type="project" value="UniProtKB-KW"/>
</dbReference>
<dbReference type="InterPro" id="IPR013740">
    <property type="entry name" value="Redoxin"/>
</dbReference>
<dbReference type="NCBIfam" id="TIGR00385">
    <property type="entry name" value="dsbE"/>
    <property type="match status" value="1"/>
</dbReference>
<dbReference type="Pfam" id="PF08534">
    <property type="entry name" value="Redoxin"/>
    <property type="match status" value="1"/>
</dbReference>
<evidence type="ECO:0000256" key="4">
    <source>
        <dbReference type="ARBA" id="ARBA00023157"/>
    </source>
</evidence>
<dbReference type="InterPro" id="IPR013766">
    <property type="entry name" value="Thioredoxin_domain"/>
</dbReference>
<protein>
    <submittedName>
        <fullName evidence="8">Thiol:disulfide interchange protein DsbE</fullName>
    </submittedName>
</protein>
<dbReference type="KEGG" id="pbr:PB2503_02322"/>
<dbReference type="SUPFAM" id="SSF52833">
    <property type="entry name" value="Thioredoxin-like"/>
    <property type="match status" value="1"/>
</dbReference>
<dbReference type="EMBL" id="CP002156">
    <property type="protein sequence ID" value="ADM08542.1"/>
    <property type="molecule type" value="Genomic_DNA"/>
</dbReference>
<dbReference type="PANTHER" id="PTHR42852:SF6">
    <property type="entry name" value="THIOL:DISULFIDE INTERCHANGE PROTEIN DSBE"/>
    <property type="match status" value="1"/>
</dbReference>
<dbReference type="AlphaFoldDB" id="E0TCA9"/>
<comment type="subcellular location">
    <subcellularLocation>
        <location evidence="1">Cell envelope</location>
    </subcellularLocation>
</comment>
<evidence type="ECO:0000256" key="3">
    <source>
        <dbReference type="ARBA" id="ARBA00022748"/>
    </source>
</evidence>
<dbReference type="PANTHER" id="PTHR42852">
    <property type="entry name" value="THIOL:DISULFIDE INTERCHANGE PROTEIN DSBE"/>
    <property type="match status" value="1"/>
</dbReference>
<accession>E0TCA9</accession>
<keyword evidence="6" id="KW-0472">Membrane</keyword>
<dbReference type="CDD" id="cd03010">
    <property type="entry name" value="TlpA_like_DsbE"/>
    <property type="match status" value="1"/>
</dbReference>
<dbReference type="InterPro" id="IPR050553">
    <property type="entry name" value="Thioredoxin_ResA/DsbE_sf"/>
</dbReference>
<dbReference type="InterPro" id="IPR017937">
    <property type="entry name" value="Thioredoxin_CS"/>
</dbReference>
<organism evidence="8 9">
    <name type="scientific">Parvularcula bermudensis (strain ATCC BAA-594 / HTCC2503 / KCTC 12087)</name>
    <dbReference type="NCBI Taxonomy" id="314260"/>
    <lineage>
        <taxon>Bacteria</taxon>
        <taxon>Pseudomonadati</taxon>
        <taxon>Pseudomonadota</taxon>
        <taxon>Alphaproteobacteria</taxon>
        <taxon>Parvularculales</taxon>
        <taxon>Parvularculaceae</taxon>
        <taxon>Parvularcula</taxon>
    </lineage>
</organism>
<feature type="transmembrane region" description="Helical" evidence="6">
    <location>
        <begin position="35"/>
        <end position="52"/>
    </location>
</feature>
<dbReference type="eggNOG" id="COG0526">
    <property type="taxonomic scope" value="Bacteria"/>
</dbReference>
<dbReference type="Gene3D" id="3.40.30.10">
    <property type="entry name" value="Glutaredoxin"/>
    <property type="match status" value="1"/>
</dbReference>
<evidence type="ECO:0000256" key="2">
    <source>
        <dbReference type="ARBA" id="ARBA00007758"/>
    </source>
</evidence>
<dbReference type="STRING" id="314260.PB2503_02322"/>
<keyword evidence="4" id="KW-1015">Disulfide bond</keyword>
<comment type="similarity">
    <text evidence="2">Belongs to the thioredoxin family. DsbE subfamily.</text>
</comment>
<keyword evidence="6" id="KW-1133">Transmembrane helix</keyword>
<dbReference type="PROSITE" id="PS00194">
    <property type="entry name" value="THIOREDOXIN_1"/>
    <property type="match status" value="1"/>
</dbReference>
<reference evidence="8 9" key="2">
    <citation type="journal article" date="2011" name="J. Bacteriol.">
        <title>Complete genome sequence of strain HTCC2503T of Parvularcula bermudensis, the type species of the order "Parvularculales" in the class Alphaproteobacteria.</title>
        <authorList>
            <person name="Oh H.M."/>
            <person name="Kang I."/>
            <person name="Vergin K.L."/>
            <person name="Kang D."/>
            <person name="Rhee K.H."/>
            <person name="Giovannoni S.J."/>
            <person name="Cho J.C."/>
        </authorList>
    </citation>
    <scope>NUCLEOTIDE SEQUENCE [LARGE SCALE GENOMIC DNA]</scope>
    <source>
        <strain evidence="9">ATCC BAA-594 / HTCC2503 / KCTC 12087</strain>
    </source>
</reference>
<evidence type="ECO:0000256" key="1">
    <source>
        <dbReference type="ARBA" id="ARBA00004196"/>
    </source>
</evidence>
<keyword evidence="6" id="KW-0812">Transmembrane</keyword>
<dbReference type="PROSITE" id="PS51352">
    <property type="entry name" value="THIOREDOXIN_2"/>
    <property type="match status" value="1"/>
</dbReference>
<dbReference type="GO" id="GO:0015036">
    <property type="term" value="F:disulfide oxidoreductase activity"/>
    <property type="evidence" value="ECO:0007669"/>
    <property type="project" value="InterPro"/>
</dbReference>
<proteinExistence type="inferred from homology"/>
<dbReference type="InterPro" id="IPR036249">
    <property type="entry name" value="Thioredoxin-like_sf"/>
</dbReference>
<dbReference type="HOGENOM" id="CLU_042529_19_0_5"/>
<gene>
    <name evidence="8" type="ordered locus">PB2503_02322</name>
</gene>
<keyword evidence="9" id="KW-1185">Reference proteome</keyword>
<dbReference type="GO" id="GO:0030288">
    <property type="term" value="C:outer membrane-bounded periplasmic space"/>
    <property type="evidence" value="ECO:0007669"/>
    <property type="project" value="InterPro"/>
</dbReference>
<dbReference type="Proteomes" id="UP000001302">
    <property type="component" value="Chromosome"/>
</dbReference>
<evidence type="ECO:0000313" key="9">
    <source>
        <dbReference type="Proteomes" id="UP000001302"/>
    </source>
</evidence>
<dbReference type="RefSeq" id="WP_013299516.1">
    <property type="nucleotide sequence ID" value="NC_014414.1"/>
</dbReference>
<dbReference type="InterPro" id="IPR004799">
    <property type="entry name" value="Periplasmic_diS_OxRdtase_DsbE"/>
</dbReference>
<sequence length="208" mass="22646">MVNERHRVLSASGLSPLGRIALGEESRHIGVMKRLILILPLIAFAGLAFYLLPGLKLDPSAPPSALEGKEIPELVLTKMPGRASFTEKDLTGQVTLVNVFGSWCAPCKVEHPLLVTISQEGKVPIYGINWLDTPERGAAWLDTEGDPYTKVGNDQGGRTVIALGVTGAPETFVIDKQGRIRHRHAGPITTHTWEQTFEPLIASLQLEE</sequence>
<evidence type="ECO:0000256" key="5">
    <source>
        <dbReference type="ARBA" id="ARBA00023284"/>
    </source>
</evidence>
<keyword evidence="3" id="KW-0201">Cytochrome c-type biogenesis</keyword>
<name>E0TCA9_PARBH</name>
<evidence type="ECO:0000313" key="8">
    <source>
        <dbReference type="EMBL" id="ADM08542.1"/>
    </source>
</evidence>
<reference evidence="9" key="1">
    <citation type="submission" date="2010-08" db="EMBL/GenBank/DDBJ databases">
        <title>Genome sequence of Parvularcula bermudensis HTCC2503.</title>
        <authorList>
            <person name="Kang D.-M."/>
            <person name="Oh H.-M."/>
            <person name="Cho J.-C."/>
        </authorList>
    </citation>
    <scope>NUCLEOTIDE SEQUENCE [LARGE SCALE GENOMIC DNA]</scope>
    <source>
        <strain evidence="9">ATCC BAA-594 / HTCC2503 / KCTC 12087</strain>
    </source>
</reference>